<protein>
    <recommendedName>
        <fullName evidence="2">Putative 4-hydroxy-4-methyl-2-oxoglutarate aldolase</fullName>
    </recommendedName>
    <alternativeName>
        <fullName evidence="3">Regulator of ribonuclease activity homolog</fullName>
    </alternativeName>
    <alternativeName>
        <fullName evidence="4">RraA-like protein</fullName>
    </alternativeName>
</protein>
<dbReference type="PANTHER" id="PTHR33254:SF4">
    <property type="entry name" value="4-HYDROXY-4-METHYL-2-OXOGLUTARATE ALDOLASE 3-RELATED"/>
    <property type="match status" value="1"/>
</dbReference>
<dbReference type="Pfam" id="PF03737">
    <property type="entry name" value="RraA-like"/>
    <property type="match status" value="1"/>
</dbReference>
<evidence type="ECO:0000313" key="6">
    <source>
        <dbReference type="EMBL" id="RAI41136.1"/>
    </source>
</evidence>
<evidence type="ECO:0000256" key="5">
    <source>
        <dbReference type="PIRSR" id="PIRSR605493-1"/>
    </source>
</evidence>
<dbReference type="CDD" id="cd16841">
    <property type="entry name" value="RraA_family"/>
    <property type="match status" value="1"/>
</dbReference>
<dbReference type="RefSeq" id="WP_111355721.1">
    <property type="nucleotide sequence ID" value="NZ_NHSK01000076.1"/>
</dbReference>
<reference evidence="6 7" key="1">
    <citation type="submission" date="2017-07" db="EMBL/GenBank/DDBJ databases">
        <title>Draft Genome Sequences of Select Purple Nonsulfur Bacteria.</title>
        <authorList>
            <person name="Lasarre B."/>
            <person name="Mckinlay J.B."/>
        </authorList>
    </citation>
    <scope>NUCLEOTIDE SEQUENCE [LARGE SCALE GENOMIC DNA]</scope>
    <source>
        <strain evidence="6 7">DSM 11907</strain>
    </source>
</reference>
<sequence>MPAVGFRITNCIQRPPRDLVEGFAGLPVANIADNMSRMFCVAARIRPVNSVPLLGPALTVKARPGDNLLLHKALDLAEPGDIIVVDGQGDTANSLMGELMVRWAMRRRIGGFVIDGAIRDLSTLKILPIPVYAAGVTPAGPYKEGPGEINGVVSCGGVTVHPGDIVVGDDDGVVVIAPADAPDILATSRAKMRDEEKTREEIEQDRWDRAWVDKTLAAKGCRVVD</sequence>
<dbReference type="Gene3D" id="3.50.30.40">
    <property type="entry name" value="Ribonuclease E inhibitor RraA/RraA-like"/>
    <property type="match status" value="1"/>
</dbReference>
<evidence type="ECO:0000256" key="3">
    <source>
        <dbReference type="ARBA" id="ARBA00029596"/>
    </source>
</evidence>
<dbReference type="GO" id="GO:0032259">
    <property type="term" value="P:methylation"/>
    <property type="evidence" value="ECO:0007669"/>
    <property type="project" value="UniProtKB-KW"/>
</dbReference>
<accession>A0A327KT05</accession>
<dbReference type="InterPro" id="IPR005493">
    <property type="entry name" value="RraA/RraA-like"/>
</dbReference>
<keyword evidence="6" id="KW-0489">Methyltransferase</keyword>
<keyword evidence="5" id="KW-0479">Metal-binding</keyword>
<dbReference type="NCBIfam" id="NF004850">
    <property type="entry name" value="PRK06201.1"/>
    <property type="match status" value="1"/>
</dbReference>
<organism evidence="6 7">
    <name type="scientific">Rhodoplanes elegans</name>
    <dbReference type="NCBI Taxonomy" id="29408"/>
    <lineage>
        <taxon>Bacteria</taxon>
        <taxon>Pseudomonadati</taxon>
        <taxon>Pseudomonadota</taxon>
        <taxon>Alphaproteobacteria</taxon>
        <taxon>Hyphomicrobiales</taxon>
        <taxon>Nitrobacteraceae</taxon>
        <taxon>Rhodoplanes</taxon>
    </lineage>
</organism>
<feature type="binding site" evidence="5">
    <location>
        <position position="119"/>
    </location>
    <ligand>
        <name>substrate</name>
    </ligand>
</feature>
<dbReference type="EMBL" id="NPEU01000024">
    <property type="protein sequence ID" value="RAI41136.1"/>
    <property type="molecule type" value="Genomic_DNA"/>
</dbReference>
<dbReference type="SUPFAM" id="SSF89562">
    <property type="entry name" value="RraA-like"/>
    <property type="match status" value="1"/>
</dbReference>
<gene>
    <name evidence="6" type="ORF">CH338_04005</name>
</gene>
<evidence type="ECO:0000313" key="7">
    <source>
        <dbReference type="Proteomes" id="UP000248863"/>
    </source>
</evidence>
<comment type="cofactor">
    <cofactor evidence="1">
        <name>a divalent metal cation</name>
        <dbReference type="ChEBI" id="CHEBI:60240"/>
    </cofactor>
</comment>
<dbReference type="AlphaFoldDB" id="A0A327KT05"/>
<dbReference type="OrthoDB" id="9812532at2"/>
<keyword evidence="5" id="KW-0460">Magnesium</keyword>
<keyword evidence="7" id="KW-1185">Reference proteome</keyword>
<comment type="cofactor">
    <cofactor evidence="5">
        <name>Mg(2+)</name>
        <dbReference type="ChEBI" id="CHEBI:18420"/>
    </cofactor>
</comment>
<feature type="binding site" evidence="5">
    <location>
        <position position="120"/>
    </location>
    <ligand>
        <name>Mg(2+)</name>
        <dbReference type="ChEBI" id="CHEBI:18420"/>
    </ligand>
</feature>
<dbReference type="PANTHER" id="PTHR33254">
    <property type="entry name" value="4-HYDROXY-4-METHYL-2-OXOGLUTARATE ALDOLASE 3-RELATED"/>
    <property type="match status" value="1"/>
</dbReference>
<dbReference type="GO" id="GO:0008168">
    <property type="term" value="F:methyltransferase activity"/>
    <property type="evidence" value="ECO:0007669"/>
    <property type="project" value="UniProtKB-KW"/>
</dbReference>
<proteinExistence type="predicted"/>
<keyword evidence="6" id="KW-0808">Transferase</keyword>
<comment type="caution">
    <text evidence="6">The sequence shown here is derived from an EMBL/GenBank/DDBJ whole genome shotgun (WGS) entry which is preliminary data.</text>
</comment>
<dbReference type="Proteomes" id="UP000248863">
    <property type="component" value="Unassembled WGS sequence"/>
</dbReference>
<evidence type="ECO:0000256" key="4">
    <source>
        <dbReference type="ARBA" id="ARBA00030169"/>
    </source>
</evidence>
<feature type="binding site" evidence="5">
    <location>
        <begin position="97"/>
        <end position="100"/>
    </location>
    <ligand>
        <name>substrate</name>
    </ligand>
</feature>
<dbReference type="GO" id="GO:0046872">
    <property type="term" value="F:metal ion binding"/>
    <property type="evidence" value="ECO:0007669"/>
    <property type="project" value="UniProtKB-KW"/>
</dbReference>
<dbReference type="InterPro" id="IPR036704">
    <property type="entry name" value="RraA/RraA-like_sf"/>
</dbReference>
<evidence type="ECO:0000256" key="1">
    <source>
        <dbReference type="ARBA" id="ARBA00001968"/>
    </source>
</evidence>
<name>A0A327KT05_9BRAD</name>
<evidence type="ECO:0000256" key="2">
    <source>
        <dbReference type="ARBA" id="ARBA00016549"/>
    </source>
</evidence>